<dbReference type="OrthoDB" id="640249at2759"/>
<organism evidence="8">
    <name type="scientific">Oppiella nova</name>
    <dbReference type="NCBI Taxonomy" id="334625"/>
    <lineage>
        <taxon>Eukaryota</taxon>
        <taxon>Metazoa</taxon>
        <taxon>Ecdysozoa</taxon>
        <taxon>Arthropoda</taxon>
        <taxon>Chelicerata</taxon>
        <taxon>Arachnida</taxon>
        <taxon>Acari</taxon>
        <taxon>Acariformes</taxon>
        <taxon>Sarcoptiformes</taxon>
        <taxon>Oribatida</taxon>
        <taxon>Brachypylina</taxon>
        <taxon>Oppioidea</taxon>
        <taxon>Oppiidae</taxon>
        <taxon>Oppiella</taxon>
    </lineage>
</organism>
<dbReference type="Gene3D" id="3.90.70.10">
    <property type="entry name" value="Cysteine proteinases"/>
    <property type="match status" value="1"/>
</dbReference>
<dbReference type="AlphaFoldDB" id="A0A7R9MDM5"/>
<protein>
    <recommendedName>
        <fullName evidence="7">Peptidase C1A papain C-terminal domain-containing protein</fullName>
    </recommendedName>
</protein>
<dbReference type="GO" id="GO:0004197">
    <property type="term" value="F:cysteine-type endopeptidase activity"/>
    <property type="evidence" value="ECO:0007669"/>
    <property type="project" value="InterPro"/>
</dbReference>
<evidence type="ECO:0000256" key="6">
    <source>
        <dbReference type="ARBA" id="ARBA00023157"/>
    </source>
</evidence>
<reference evidence="8" key="1">
    <citation type="submission" date="2020-11" db="EMBL/GenBank/DDBJ databases">
        <authorList>
            <person name="Tran Van P."/>
        </authorList>
    </citation>
    <scope>NUCLEOTIDE SEQUENCE</scope>
</reference>
<evidence type="ECO:0000256" key="2">
    <source>
        <dbReference type="ARBA" id="ARBA00022670"/>
    </source>
</evidence>
<keyword evidence="9" id="KW-1185">Reference proteome</keyword>
<dbReference type="InterPro" id="IPR012599">
    <property type="entry name" value="Propeptide_C1A"/>
</dbReference>
<gene>
    <name evidence="8" type="ORF">ONB1V03_LOCUS14860</name>
</gene>
<keyword evidence="6" id="KW-1015">Disulfide bond</keyword>
<evidence type="ECO:0000256" key="3">
    <source>
        <dbReference type="ARBA" id="ARBA00022729"/>
    </source>
</evidence>
<dbReference type="PRINTS" id="PR00705">
    <property type="entry name" value="PAPAIN"/>
</dbReference>
<dbReference type="SMART" id="SM00645">
    <property type="entry name" value="Pept_C1"/>
    <property type="match status" value="1"/>
</dbReference>
<keyword evidence="2" id="KW-0645">Protease</keyword>
<keyword evidence="5" id="KW-0788">Thiol protease</keyword>
<name>A0A7R9MDM5_9ACAR</name>
<accession>A0A7R9MDM5</accession>
<dbReference type="Pfam" id="PF00112">
    <property type="entry name" value="Peptidase_C1"/>
    <property type="match status" value="2"/>
</dbReference>
<dbReference type="InterPro" id="IPR013128">
    <property type="entry name" value="Peptidase_C1A"/>
</dbReference>
<dbReference type="CDD" id="cd02620">
    <property type="entry name" value="Peptidase_C1A_CathepsinB"/>
    <property type="match status" value="1"/>
</dbReference>
<keyword evidence="4" id="KW-0378">Hydrolase</keyword>
<feature type="non-terminal residue" evidence="8">
    <location>
        <position position="1"/>
    </location>
</feature>
<dbReference type="EMBL" id="OC929382">
    <property type="protein sequence ID" value="CAD7658237.1"/>
    <property type="molecule type" value="Genomic_DNA"/>
</dbReference>
<dbReference type="SUPFAM" id="SSF54001">
    <property type="entry name" value="Cysteine proteinases"/>
    <property type="match status" value="1"/>
</dbReference>
<dbReference type="Pfam" id="PF08127">
    <property type="entry name" value="Propeptide_C1"/>
    <property type="match status" value="1"/>
</dbReference>
<dbReference type="PROSITE" id="PS00640">
    <property type="entry name" value="THIOL_PROTEASE_ASN"/>
    <property type="match status" value="1"/>
</dbReference>
<dbReference type="InterPro" id="IPR038765">
    <property type="entry name" value="Papain-like_cys_pep_sf"/>
</dbReference>
<dbReference type="GO" id="GO:0006508">
    <property type="term" value="P:proteolysis"/>
    <property type="evidence" value="ECO:0007669"/>
    <property type="project" value="UniProtKB-KW"/>
</dbReference>
<dbReference type="InterPro" id="IPR025661">
    <property type="entry name" value="Pept_asp_AS"/>
</dbReference>
<evidence type="ECO:0000313" key="8">
    <source>
        <dbReference type="EMBL" id="CAD7658237.1"/>
    </source>
</evidence>
<evidence type="ECO:0000256" key="1">
    <source>
        <dbReference type="ARBA" id="ARBA00008455"/>
    </source>
</evidence>
<feature type="non-terminal residue" evidence="8">
    <location>
        <position position="388"/>
    </location>
</feature>
<evidence type="ECO:0000256" key="5">
    <source>
        <dbReference type="ARBA" id="ARBA00022807"/>
    </source>
</evidence>
<dbReference type="InterPro" id="IPR000668">
    <property type="entry name" value="Peptidase_C1A_C"/>
</dbReference>
<sequence>LAPDSLDVYVVIQVWISVDFSQKLLPYFRDYCLTVLRIIANTCIKRTGHDKHQVHYMYCTENVDQYIEYINSLNTTWKAGKNFENGFRPVLGVLPRTTPMVSDAHPIYDTNIEIPESFDSLKQWSDCITIKQIRDQGCCGSCFAFGTTGMISDRICILSKGKQQVEVSAEEALACSIGGTCKYGGRPDEVYHYYIENGLVSGGPVGAKTGCQPYTINPGNPCVESAPTPECPKACIPGYNRTFTLDKHFGKSWHKVPVFYAELDIMTYGPIVAEFDVRINCQHGQIVYYLLDLILLRWEYSVYDNYCRLVYDDFYHYKSGVYDPLITAKFVGRHLAKVVGWGVENGARFWLAANSWGTVFGEQGYFKIKRGDSVAAFEEAMSAVLPKL</sequence>
<dbReference type="Proteomes" id="UP000728032">
    <property type="component" value="Unassembled WGS sequence"/>
</dbReference>
<keyword evidence="3" id="KW-0732">Signal</keyword>
<evidence type="ECO:0000256" key="4">
    <source>
        <dbReference type="ARBA" id="ARBA00022801"/>
    </source>
</evidence>
<dbReference type="EMBL" id="CAJPVJ010014557">
    <property type="protein sequence ID" value="CAG2175423.1"/>
    <property type="molecule type" value="Genomic_DNA"/>
</dbReference>
<feature type="domain" description="Peptidase C1A papain C-terminal" evidence="7">
    <location>
        <begin position="114"/>
        <end position="387"/>
    </location>
</feature>
<evidence type="ECO:0000259" key="7">
    <source>
        <dbReference type="SMART" id="SM00645"/>
    </source>
</evidence>
<comment type="similarity">
    <text evidence="1">Belongs to the peptidase C1 family.</text>
</comment>
<dbReference type="PANTHER" id="PTHR12411">
    <property type="entry name" value="CYSTEINE PROTEASE FAMILY C1-RELATED"/>
    <property type="match status" value="1"/>
</dbReference>
<proteinExistence type="inferred from homology"/>
<evidence type="ECO:0000313" key="9">
    <source>
        <dbReference type="Proteomes" id="UP000728032"/>
    </source>
</evidence>